<dbReference type="EMBL" id="SGWV01000007">
    <property type="protein sequence ID" value="RZS58770.1"/>
    <property type="molecule type" value="Genomic_DNA"/>
</dbReference>
<dbReference type="SUPFAM" id="SSF48452">
    <property type="entry name" value="TPR-like"/>
    <property type="match status" value="1"/>
</dbReference>
<dbReference type="RefSeq" id="WP_130480879.1">
    <property type="nucleotide sequence ID" value="NZ_SGWV01000007.1"/>
</dbReference>
<feature type="compositionally biased region" description="Acidic residues" evidence="1">
    <location>
        <begin position="162"/>
        <end position="173"/>
    </location>
</feature>
<gene>
    <name evidence="2" type="ORF">EV685_1070</name>
</gene>
<dbReference type="Gene3D" id="1.25.40.10">
    <property type="entry name" value="Tetratricopeptide repeat domain"/>
    <property type="match status" value="1"/>
</dbReference>
<sequence>MKRRTLHLLFALAALVATLLLVVQTWRLRQHQALDAAISRAAQSSKDAAALDSTLRDAPREVRLARATALARAGEHEAATRLYSGLIEPGQVDAVGRAALFDLGNLHLRQALASATPANATEPATSPLVELAKQRYRDLLRLAPDDWDARHNLERALRLSPEQEEAVAEPDNEPVERRNVQLRGMKAGDLP</sequence>
<comment type="caution">
    <text evidence="2">The sequence shown here is derived from an EMBL/GenBank/DDBJ whole genome shotgun (WGS) entry which is preliminary data.</text>
</comment>
<evidence type="ECO:0000256" key="1">
    <source>
        <dbReference type="SAM" id="MobiDB-lite"/>
    </source>
</evidence>
<proteinExistence type="predicted"/>
<accession>A0A4V2EXA1</accession>
<dbReference type="Proteomes" id="UP000293433">
    <property type="component" value="Unassembled WGS sequence"/>
</dbReference>
<dbReference type="OrthoDB" id="8685511at2"/>
<evidence type="ECO:0000313" key="2">
    <source>
        <dbReference type="EMBL" id="RZS58770.1"/>
    </source>
</evidence>
<dbReference type="InterPro" id="IPR011990">
    <property type="entry name" value="TPR-like_helical_dom_sf"/>
</dbReference>
<keyword evidence="3" id="KW-1185">Reference proteome</keyword>
<dbReference type="AlphaFoldDB" id="A0A4V2EXA1"/>
<protein>
    <submittedName>
        <fullName evidence="2">MxaK protein</fullName>
    </submittedName>
</protein>
<evidence type="ECO:0000313" key="3">
    <source>
        <dbReference type="Proteomes" id="UP000293433"/>
    </source>
</evidence>
<organism evidence="2 3">
    <name type="scientific">Sphaerotilus mobilis</name>
    <dbReference type="NCBI Taxonomy" id="47994"/>
    <lineage>
        <taxon>Bacteria</taxon>
        <taxon>Pseudomonadati</taxon>
        <taxon>Pseudomonadota</taxon>
        <taxon>Betaproteobacteria</taxon>
        <taxon>Burkholderiales</taxon>
        <taxon>Sphaerotilaceae</taxon>
        <taxon>Sphaerotilus</taxon>
    </lineage>
</organism>
<feature type="region of interest" description="Disordered" evidence="1">
    <location>
        <begin position="160"/>
        <end position="191"/>
    </location>
</feature>
<name>A0A4V2EXA1_9BURK</name>
<reference evidence="2 3" key="1">
    <citation type="submission" date="2019-02" db="EMBL/GenBank/DDBJ databases">
        <title>Genomic Encyclopedia of Type Strains, Phase IV (KMG-IV): sequencing the most valuable type-strain genomes for metagenomic binning, comparative biology and taxonomic classification.</title>
        <authorList>
            <person name="Goeker M."/>
        </authorList>
    </citation>
    <scope>NUCLEOTIDE SEQUENCE [LARGE SCALE GENOMIC DNA]</scope>
    <source>
        <strain evidence="2 3">DSM 10617</strain>
    </source>
</reference>